<dbReference type="OrthoDB" id="2740448at2759"/>
<dbReference type="InterPro" id="IPR050797">
    <property type="entry name" value="Carb_Metab_Trans_Reg"/>
</dbReference>
<dbReference type="EMBL" id="KB644412">
    <property type="protein sequence ID" value="EPS29505.1"/>
    <property type="molecule type" value="Genomic_DNA"/>
</dbReference>
<dbReference type="eggNOG" id="ENOG502S2FW">
    <property type="taxonomic scope" value="Eukaryota"/>
</dbReference>
<keyword evidence="1" id="KW-0539">Nucleus</keyword>
<dbReference type="InterPro" id="IPR007219">
    <property type="entry name" value="XnlR_reg_dom"/>
</dbReference>
<keyword evidence="5" id="KW-1185">Reference proteome</keyword>
<dbReference type="HOGENOM" id="CLU_016574_7_0_1"/>
<evidence type="ECO:0000256" key="2">
    <source>
        <dbReference type="SAM" id="MobiDB-lite"/>
    </source>
</evidence>
<dbReference type="GO" id="GO:0003677">
    <property type="term" value="F:DNA binding"/>
    <property type="evidence" value="ECO:0007669"/>
    <property type="project" value="InterPro"/>
</dbReference>
<dbReference type="Proteomes" id="UP000019376">
    <property type="component" value="Unassembled WGS sequence"/>
</dbReference>
<accession>S7ZFQ0</accession>
<feature type="compositionally biased region" description="Basic and acidic residues" evidence="2">
    <location>
        <begin position="63"/>
        <end position="72"/>
    </location>
</feature>
<dbReference type="CDD" id="cd12148">
    <property type="entry name" value="fungal_TF_MHR"/>
    <property type="match status" value="1"/>
</dbReference>
<protein>
    <recommendedName>
        <fullName evidence="3">Xylanolytic transcriptional activator regulatory domain-containing protein</fullName>
    </recommendedName>
</protein>
<proteinExistence type="predicted"/>
<reference evidence="4 5" key="1">
    <citation type="journal article" date="2013" name="PLoS ONE">
        <title>Genomic and secretomic analyses reveal unique features of the lignocellulolytic enzyme system of Penicillium decumbens.</title>
        <authorList>
            <person name="Liu G."/>
            <person name="Zhang L."/>
            <person name="Wei X."/>
            <person name="Zou G."/>
            <person name="Qin Y."/>
            <person name="Ma L."/>
            <person name="Li J."/>
            <person name="Zheng H."/>
            <person name="Wang S."/>
            <person name="Wang C."/>
            <person name="Xun L."/>
            <person name="Zhao G.-P."/>
            <person name="Zhou Z."/>
            <person name="Qu Y."/>
        </authorList>
    </citation>
    <scope>NUCLEOTIDE SEQUENCE [LARGE SCALE GENOMIC DNA]</scope>
    <source>
        <strain evidence="5">114-2 / CGMCC 5302</strain>
    </source>
</reference>
<name>S7ZFQ0_PENO1</name>
<dbReference type="GO" id="GO:0008270">
    <property type="term" value="F:zinc ion binding"/>
    <property type="evidence" value="ECO:0007669"/>
    <property type="project" value="InterPro"/>
</dbReference>
<feature type="compositionally biased region" description="Polar residues" evidence="2">
    <location>
        <begin position="32"/>
        <end position="45"/>
    </location>
</feature>
<organism evidence="4 5">
    <name type="scientific">Penicillium oxalicum (strain 114-2 / CGMCC 5302)</name>
    <name type="common">Penicillium decumbens</name>
    <dbReference type="NCBI Taxonomy" id="933388"/>
    <lineage>
        <taxon>Eukaryota</taxon>
        <taxon>Fungi</taxon>
        <taxon>Dikarya</taxon>
        <taxon>Ascomycota</taxon>
        <taxon>Pezizomycotina</taxon>
        <taxon>Eurotiomycetes</taxon>
        <taxon>Eurotiomycetidae</taxon>
        <taxon>Eurotiales</taxon>
        <taxon>Aspergillaceae</taxon>
        <taxon>Penicillium</taxon>
    </lineage>
</organism>
<evidence type="ECO:0000313" key="4">
    <source>
        <dbReference type="EMBL" id="EPS29505.1"/>
    </source>
</evidence>
<evidence type="ECO:0000259" key="3">
    <source>
        <dbReference type="Pfam" id="PF04082"/>
    </source>
</evidence>
<evidence type="ECO:0000313" key="5">
    <source>
        <dbReference type="Proteomes" id="UP000019376"/>
    </source>
</evidence>
<dbReference type="GO" id="GO:0006351">
    <property type="term" value="P:DNA-templated transcription"/>
    <property type="evidence" value="ECO:0007669"/>
    <property type="project" value="InterPro"/>
</dbReference>
<dbReference type="AlphaFoldDB" id="S7ZFQ0"/>
<sequence length="593" mass="65944">MRRITATQQQHQQQQNRDPCEDTVDLCERQLSHANSGRRSNSPSPCNRGIPSSTTSDPPASTPERHAGDEPCRVSTSSLVLQLCVYRLRLFPVWPIVDVEEIMGSLHRDAGNLDAYALATAIGAATIAQLKLDSPESGNMAMAASMEAECQGAIDHIRRKQQSSDLNINSIRVSFFLHVYHENSAPGGPRSLLYLREAISIAQIMGLHRESSYVHLTTREQRMRQRIMSLLFVTERGVAMLHKLPVILQFNSRFVNLDESDDETHVLPAFKKLVTLFSLIDQSGVFASLHNSDEVQPFDGISAINRGTFSSLQRQLREAAFQLRETNDIQMADIWVTTQWMQAILWRASMSRRFATFDTPQQPVTSISHPIQIAKDFLEAMSRLPSSALEAHGPAMEYKIFEIAKAVTDSVTTGLNDPTISIELSRDILHRLQSKLASFRGGNKTLLSLLHARISAALQDTNQRICNDSPPQDDRPVSSFSQGKHIYYPDHQIQPLPLVGPVPLRNFGTHGDMASRPGQKSPHAMNDSLSTLHLMSWDHNLPEGFQSPHQDALLSSTLADLDAAGAMELLFANSAMWDSVENWDFQATEGAAV</sequence>
<dbReference type="Pfam" id="PF04082">
    <property type="entry name" value="Fungal_trans"/>
    <property type="match status" value="1"/>
</dbReference>
<dbReference type="PANTHER" id="PTHR31668">
    <property type="entry name" value="GLUCOSE TRANSPORT TRANSCRIPTION REGULATOR RGT1-RELATED-RELATED"/>
    <property type="match status" value="1"/>
</dbReference>
<feature type="region of interest" description="Disordered" evidence="2">
    <location>
        <begin position="1"/>
        <end position="72"/>
    </location>
</feature>
<evidence type="ECO:0000256" key="1">
    <source>
        <dbReference type="ARBA" id="ARBA00023242"/>
    </source>
</evidence>
<gene>
    <name evidence="4" type="ORF">PDE_04455</name>
</gene>
<dbReference type="PANTHER" id="PTHR31668:SF28">
    <property type="entry name" value="ZN(II)2CYS6 TRANSCRIPTION FACTOR (EUROFUNG)"/>
    <property type="match status" value="1"/>
</dbReference>
<dbReference type="PhylomeDB" id="S7ZFQ0"/>
<feature type="domain" description="Xylanolytic transcriptional activator regulatory" evidence="3">
    <location>
        <begin position="162"/>
        <end position="252"/>
    </location>
</feature>